<dbReference type="EMBL" id="CP035299">
    <property type="protein sequence ID" value="QAU52603.1"/>
    <property type="molecule type" value="Genomic_DNA"/>
</dbReference>
<dbReference type="Gene3D" id="2.40.50.100">
    <property type="match status" value="1"/>
</dbReference>
<protein>
    <submittedName>
        <fullName evidence="10">2-aminoethylphosphonate import ATP-binding protein PhnT</fullName>
    </submittedName>
</protein>
<keyword evidence="8 9" id="KW-0472">Membrane</keyword>
<comment type="subcellular location">
    <subcellularLocation>
        <location evidence="1 9">Cell membrane</location>
        <topology evidence="1 9">Multi-pass membrane protein</topology>
    </subcellularLocation>
</comment>
<dbReference type="PANTHER" id="PTHR30183">
    <property type="entry name" value="MOLYBDENUM TRANSPORT SYSTEM PERMEASE PROTEIN MODB"/>
    <property type="match status" value="1"/>
</dbReference>
<dbReference type="GO" id="GO:0016887">
    <property type="term" value="F:ATP hydrolysis activity"/>
    <property type="evidence" value="ECO:0007669"/>
    <property type="project" value="InterPro"/>
</dbReference>
<dbReference type="SUPFAM" id="SSF52540">
    <property type="entry name" value="P-loop containing nucleoside triphosphate hydrolases"/>
    <property type="match status" value="1"/>
</dbReference>
<dbReference type="SUPFAM" id="SSF161098">
    <property type="entry name" value="MetI-like"/>
    <property type="match status" value="1"/>
</dbReference>
<evidence type="ECO:0000256" key="6">
    <source>
        <dbReference type="ARBA" id="ARBA00022840"/>
    </source>
</evidence>
<dbReference type="InterPro" id="IPR000515">
    <property type="entry name" value="MetI-like"/>
</dbReference>
<keyword evidence="6 10" id="KW-0067">ATP-binding</keyword>
<keyword evidence="3" id="KW-1003">Cell membrane</keyword>
<evidence type="ECO:0000256" key="8">
    <source>
        <dbReference type="ARBA" id="ARBA00023136"/>
    </source>
</evidence>
<evidence type="ECO:0000256" key="4">
    <source>
        <dbReference type="ARBA" id="ARBA00022692"/>
    </source>
</evidence>
<proteinExistence type="inferred from homology"/>
<dbReference type="PROSITE" id="PS50893">
    <property type="entry name" value="ABC_TRANSPORTER_2"/>
    <property type="match status" value="1"/>
</dbReference>
<evidence type="ECO:0000256" key="7">
    <source>
        <dbReference type="ARBA" id="ARBA00022989"/>
    </source>
</evidence>
<evidence type="ECO:0000313" key="10">
    <source>
        <dbReference type="EMBL" id="QAU52603.1"/>
    </source>
</evidence>
<dbReference type="Pfam" id="PF03459">
    <property type="entry name" value="TOBE"/>
    <property type="match status" value="1"/>
</dbReference>
<dbReference type="Gene3D" id="3.40.50.300">
    <property type="entry name" value="P-loop containing nucleotide triphosphate hydrolases"/>
    <property type="match status" value="1"/>
</dbReference>
<sequence>MIQRRAPSAPVWVHFLSALAGAFLLLPLIALLTRVAWSDVFSVGVREDSLAMFALSLSSAVIATLCCVLLGVPLALCLQLLPRGAGLARGLVLLPLAMPPVVAGLALSAAFGRQGLMAPLFDATGIQLAFSFAGVVVAHCFIALPFVVVTVDAALRQFDREVWYSAQAVGMTPTRVMRQVLLPGVRPAILSGAGLAFVRSLGEFGTTLTFAGSLPGVTRTLPVGIYLARETDPNQAYVLAALLVGLAVAVLALVAALGKRPRGGVHEAVELGAIDVAALSALSASDAQAPSITVDDFHAPAGHTTALIGPNGAGKSTLLGKIAGRINAEVYLDAHQTTEPMWRRGVVMLRQNPGLPQHCTVEEAIAMVHPKAAALLRAAGLDPLAAVPTAELSGGQAAQVALLRALAARPRVLLLDEPLAAVDVAAAQHWRALLAAATKGRTVVLISHDPTDVATLSTKVAVMEQAKVLSIVDTQQEFSRPRTTFAASFAGINRLEGQVLGYEKGIARMRVGDIDVVGRADEDLRLGQQAVAVFAPDAVTLKVPQDPVGVESARNQWEGRITSLEFHKNIVFVRVKFATASIALHTTQASALRLSLDVGSSVICAVKALNVHVYRAPTPHVSTEES</sequence>
<evidence type="ECO:0000256" key="3">
    <source>
        <dbReference type="ARBA" id="ARBA00022475"/>
    </source>
</evidence>
<feature type="transmembrane region" description="Helical" evidence="9">
    <location>
        <begin position="52"/>
        <end position="78"/>
    </location>
</feature>
<keyword evidence="5" id="KW-0547">Nucleotide-binding</keyword>
<keyword evidence="2 9" id="KW-0813">Transport</keyword>
<gene>
    <name evidence="10" type="primary">phnT</name>
    <name evidence="10" type="ORF">CPELA_06700</name>
</gene>
<dbReference type="InterPro" id="IPR005116">
    <property type="entry name" value="Transp-assoc_OB_typ1"/>
</dbReference>
<dbReference type="SMART" id="SM00382">
    <property type="entry name" value="AAA"/>
    <property type="match status" value="1"/>
</dbReference>
<dbReference type="GO" id="GO:0055085">
    <property type="term" value="P:transmembrane transport"/>
    <property type="evidence" value="ECO:0007669"/>
    <property type="project" value="InterPro"/>
</dbReference>
<dbReference type="PROSITE" id="PS50928">
    <property type="entry name" value="ABC_TM1"/>
    <property type="match status" value="1"/>
</dbReference>
<dbReference type="Gene3D" id="1.10.3720.10">
    <property type="entry name" value="MetI-like"/>
    <property type="match status" value="1"/>
</dbReference>
<accession>A0A410W9H0</accession>
<comment type="similarity">
    <text evidence="9">Belongs to the binding-protein-dependent transport system permease family.</text>
</comment>
<dbReference type="InterPro" id="IPR035906">
    <property type="entry name" value="MetI-like_sf"/>
</dbReference>
<dbReference type="GO" id="GO:0005524">
    <property type="term" value="F:ATP binding"/>
    <property type="evidence" value="ECO:0007669"/>
    <property type="project" value="UniProtKB-KW"/>
</dbReference>
<dbReference type="CDD" id="cd06261">
    <property type="entry name" value="TM_PBP2"/>
    <property type="match status" value="1"/>
</dbReference>
<dbReference type="Proteomes" id="UP000288929">
    <property type="component" value="Chromosome"/>
</dbReference>
<feature type="transmembrane region" description="Helical" evidence="9">
    <location>
        <begin position="236"/>
        <end position="257"/>
    </location>
</feature>
<dbReference type="InterPro" id="IPR008995">
    <property type="entry name" value="Mo/tungstate-bd_C_term_dom"/>
</dbReference>
<evidence type="ECO:0000256" key="5">
    <source>
        <dbReference type="ARBA" id="ARBA00022741"/>
    </source>
</evidence>
<dbReference type="AlphaFoldDB" id="A0A410W9H0"/>
<dbReference type="GO" id="GO:0005886">
    <property type="term" value="C:plasma membrane"/>
    <property type="evidence" value="ECO:0007669"/>
    <property type="project" value="UniProtKB-SubCell"/>
</dbReference>
<evidence type="ECO:0000256" key="2">
    <source>
        <dbReference type="ARBA" id="ARBA00022448"/>
    </source>
</evidence>
<dbReference type="PANTHER" id="PTHR30183:SF3">
    <property type="entry name" value="MOLYBDENUM TRANSPORT SYSTEM PERMEASE PROTEIN MODB"/>
    <property type="match status" value="1"/>
</dbReference>
<dbReference type="Pfam" id="PF00005">
    <property type="entry name" value="ABC_tran"/>
    <property type="match status" value="1"/>
</dbReference>
<keyword evidence="4 9" id="KW-0812">Transmembrane</keyword>
<dbReference type="KEGG" id="cpeg:CPELA_06700"/>
<feature type="transmembrane region" description="Helical" evidence="9">
    <location>
        <begin position="132"/>
        <end position="155"/>
    </location>
</feature>
<keyword evidence="7 9" id="KW-1133">Transmembrane helix</keyword>
<keyword evidence="11" id="KW-1185">Reference proteome</keyword>
<organism evidence="10 11">
    <name type="scientific">Corynebacterium pelargi</name>
    <dbReference type="NCBI Taxonomy" id="1471400"/>
    <lineage>
        <taxon>Bacteria</taxon>
        <taxon>Bacillati</taxon>
        <taxon>Actinomycetota</taxon>
        <taxon>Actinomycetes</taxon>
        <taxon>Mycobacteriales</taxon>
        <taxon>Corynebacteriaceae</taxon>
        <taxon>Corynebacterium</taxon>
    </lineage>
</organism>
<evidence type="ECO:0000256" key="9">
    <source>
        <dbReference type="RuleBase" id="RU363032"/>
    </source>
</evidence>
<feature type="transmembrane region" description="Helical" evidence="9">
    <location>
        <begin position="90"/>
        <end position="112"/>
    </location>
</feature>
<dbReference type="InterPro" id="IPR003439">
    <property type="entry name" value="ABC_transporter-like_ATP-bd"/>
</dbReference>
<dbReference type="InterPro" id="IPR027417">
    <property type="entry name" value="P-loop_NTPase"/>
</dbReference>
<evidence type="ECO:0000313" key="11">
    <source>
        <dbReference type="Proteomes" id="UP000288929"/>
    </source>
</evidence>
<dbReference type="Pfam" id="PF00528">
    <property type="entry name" value="BPD_transp_1"/>
    <property type="match status" value="1"/>
</dbReference>
<name>A0A410W9H0_9CORY</name>
<reference evidence="10 11" key="1">
    <citation type="submission" date="2019-01" db="EMBL/GenBank/DDBJ databases">
        <authorList>
            <person name="Ruckert C."/>
            <person name="Busche T."/>
            <person name="Kalinowski J."/>
        </authorList>
    </citation>
    <scope>NUCLEOTIDE SEQUENCE [LARGE SCALE GENOMIC DNA]</scope>
    <source>
        <strain evidence="10 11">136/3</strain>
    </source>
</reference>
<evidence type="ECO:0000256" key="1">
    <source>
        <dbReference type="ARBA" id="ARBA00004651"/>
    </source>
</evidence>
<dbReference type="InterPro" id="IPR003593">
    <property type="entry name" value="AAA+_ATPase"/>
</dbReference>
<dbReference type="SUPFAM" id="SSF50331">
    <property type="entry name" value="MOP-like"/>
    <property type="match status" value="1"/>
</dbReference>
<feature type="transmembrane region" description="Helical" evidence="9">
    <location>
        <begin position="12"/>
        <end position="32"/>
    </location>
</feature>